<geneLocation type="plasmid" evidence="1 2">
    <name>unnamed1</name>
</geneLocation>
<evidence type="ECO:0000313" key="2">
    <source>
        <dbReference type="Proteomes" id="UP000249616"/>
    </source>
</evidence>
<organism evidence="1 2">
    <name type="scientific">Streptomyces cadmiisoli</name>
    <dbReference type="NCBI Taxonomy" id="2184053"/>
    <lineage>
        <taxon>Bacteria</taxon>
        <taxon>Bacillati</taxon>
        <taxon>Actinomycetota</taxon>
        <taxon>Actinomycetes</taxon>
        <taxon>Kitasatosporales</taxon>
        <taxon>Streptomycetaceae</taxon>
        <taxon>Streptomyces</taxon>
        <taxon>Streptomyces aurantiacus group</taxon>
    </lineage>
</organism>
<dbReference type="AlphaFoldDB" id="A0A2Z4JEW5"/>
<reference evidence="2" key="1">
    <citation type="submission" date="2018-06" db="EMBL/GenBank/DDBJ databases">
        <authorList>
            <person name="Li K."/>
        </authorList>
    </citation>
    <scope>NUCLEOTIDE SEQUENCE [LARGE SCALE GENOMIC DNA]</scope>
    <source>
        <strain evidence="2">ZFG47</strain>
        <plasmid evidence="2">unnamed1</plasmid>
    </source>
</reference>
<dbReference type="KEGG" id="scad:DN051_43835"/>
<keyword evidence="2" id="KW-1185">Reference proteome</keyword>
<evidence type="ECO:0000313" key="1">
    <source>
        <dbReference type="EMBL" id="AWW43480.1"/>
    </source>
</evidence>
<dbReference type="EMBL" id="CP030074">
    <property type="protein sequence ID" value="AWW43480.1"/>
    <property type="molecule type" value="Genomic_DNA"/>
</dbReference>
<name>A0A2Z4JEW5_9ACTN</name>
<sequence length="89" mass="9761">MPEVGLARWTLGVGQRIDDTNDRQDVLLLSLDGGFECRIDSVGEIPGKTLNDSSIHLRARFGEVLYIPKSLGFSVSGAHSRCSILKVEF</sequence>
<keyword evidence="1" id="KW-0614">Plasmid</keyword>
<accession>A0A2Z4JEW5</accession>
<protein>
    <submittedName>
        <fullName evidence="1">Uncharacterized protein</fullName>
    </submittedName>
</protein>
<dbReference type="Proteomes" id="UP000249616">
    <property type="component" value="Plasmid unnamed1"/>
</dbReference>
<proteinExistence type="predicted"/>
<gene>
    <name evidence="1" type="ORF">DN051_43835</name>
</gene>